<accession>A0AAN9RA15</accession>
<proteinExistence type="predicted"/>
<comment type="caution">
    <text evidence="2">The sequence shown here is derived from an EMBL/GenBank/DDBJ whole genome shotgun (WGS) entry which is preliminary data.</text>
</comment>
<dbReference type="AlphaFoldDB" id="A0AAN9RA15"/>
<dbReference type="EMBL" id="JAYMYQ010000001">
    <property type="protein sequence ID" value="KAK7359253.1"/>
    <property type="molecule type" value="Genomic_DNA"/>
</dbReference>
<protein>
    <submittedName>
        <fullName evidence="2">Uncharacterized protein</fullName>
    </submittedName>
</protein>
<keyword evidence="3" id="KW-1185">Reference proteome</keyword>
<organism evidence="2 3">
    <name type="scientific">Canavalia gladiata</name>
    <name type="common">Sword bean</name>
    <name type="synonym">Dolichos gladiatus</name>
    <dbReference type="NCBI Taxonomy" id="3824"/>
    <lineage>
        <taxon>Eukaryota</taxon>
        <taxon>Viridiplantae</taxon>
        <taxon>Streptophyta</taxon>
        <taxon>Embryophyta</taxon>
        <taxon>Tracheophyta</taxon>
        <taxon>Spermatophyta</taxon>
        <taxon>Magnoliopsida</taxon>
        <taxon>eudicotyledons</taxon>
        <taxon>Gunneridae</taxon>
        <taxon>Pentapetalae</taxon>
        <taxon>rosids</taxon>
        <taxon>fabids</taxon>
        <taxon>Fabales</taxon>
        <taxon>Fabaceae</taxon>
        <taxon>Papilionoideae</taxon>
        <taxon>50 kb inversion clade</taxon>
        <taxon>NPAAA clade</taxon>
        <taxon>indigoferoid/millettioid clade</taxon>
        <taxon>Phaseoleae</taxon>
        <taxon>Canavalia</taxon>
    </lineage>
</organism>
<keyword evidence="1" id="KW-0472">Membrane</keyword>
<feature type="transmembrane region" description="Helical" evidence="1">
    <location>
        <begin position="24"/>
        <end position="42"/>
    </location>
</feature>
<sequence>MIGCTTPSTSGYRTKRAQRSLQRFGFFTTTTLHLSLSLSLSLKTRNNKYKPKRVFPGRSRVSIDSEKGY</sequence>
<gene>
    <name evidence="2" type="ORF">VNO77_01206</name>
</gene>
<keyword evidence="1" id="KW-1133">Transmembrane helix</keyword>
<dbReference type="Proteomes" id="UP001367508">
    <property type="component" value="Unassembled WGS sequence"/>
</dbReference>
<keyword evidence="1" id="KW-0812">Transmembrane</keyword>
<name>A0AAN9RA15_CANGL</name>
<evidence type="ECO:0000313" key="2">
    <source>
        <dbReference type="EMBL" id="KAK7359253.1"/>
    </source>
</evidence>
<evidence type="ECO:0000313" key="3">
    <source>
        <dbReference type="Proteomes" id="UP001367508"/>
    </source>
</evidence>
<evidence type="ECO:0000256" key="1">
    <source>
        <dbReference type="SAM" id="Phobius"/>
    </source>
</evidence>
<reference evidence="2 3" key="1">
    <citation type="submission" date="2024-01" db="EMBL/GenBank/DDBJ databases">
        <title>The genomes of 5 underutilized Papilionoideae crops provide insights into root nodulation and disease resistanc.</title>
        <authorList>
            <person name="Jiang F."/>
        </authorList>
    </citation>
    <scope>NUCLEOTIDE SEQUENCE [LARGE SCALE GENOMIC DNA]</scope>
    <source>
        <strain evidence="2">LVBAO_FW01</strain>
        <tissue evidence="2">Leaves</tissue>
    </source>
</reference>